<dbReference type="AlphaFoldDB" id="A0A023F8F8"/>
<dbReference type="InterPro" id="IPR009053">
    <property type="entry name" value="Prefoldin"/>
</dbReference>
<dbReference type="NCBIfam" id="TIGR00293">
    <property type="entry name" value="prefoldin subunit alpha"/>
    <property type="match status" value="1"/>
</dbReference>
<dbReference type="GO" id="GO:0005737">
    <property type="term" value="C:cytoplasm"/>
    <property type="evidence" value="ECO:0007669"/>
    <property type="project" value="TreeGrafter"/>
</dbReference>
<dbReference type="InterPro" id="IPR011599">
    <property type="entry name" value="PFD_alpha_archaea"/>
</dbReference>
<dbReference type="GO" id="GO:0006457">
    <property type="term" value="P:protein folding"/>
    <property type="evidence" value="ECO:0007669"/>
    <property type="project" value="InterPro"/>
</dbReference>
<dbReference type="PANTHER" id="PTHR12674">
    <property type="entry name" value="PREFOLDIN SUBUNIT 5"/>
    <property type="match status" value="1"/>
</dbReference>
<sequence length="164" mass="18448">MSSKEKPEMQQIELNKLPLQNLTQIKKQLDQELGVFQDSLQALKIAQTKYKDTVECLDKIKPDAKGSDIMVPLTGSMFVPGKIDNVDKVLVDVGTGYYLNMNLDSARDYFKRKVTFVTEQMEKIQAIGLEKSKIREAIMDIMDSKIQAQMANQRSARAMAGASN</sequence>
<accession>A0A023F8F8</accession>
<organism evidence="3">
    <name type="scientific">Triatoma infestans</name>
    <name type="common">Assassin bug</name>
    <dbReference type="NCBI Taxonomy" id="30076"/>
    <lineage>
        <taxon>Eukaryota</taxon>
        <taxon>Metazoa</taxon>
        <taxon>Ecdysozoa</taxon>
        <taxon>Arthropoda</taxon>
        <taxon>Hexapoda</taxon>
        <taxon>Insecta</taxon>
        <taxon>Pterygota</taxon>
        <taxon>Neoptera</taxon>
        <taxon>Paraneoptera</taxon>
        <taxon>Hemiptera</taxon>
        <taxon>Heteroptera</taxon>
        <taxon>Panheteroptera</taxon>
        <taxon>Cimicomorpha</taxon>
        <taxon>Reduviidae</taxon>
        <taxon>Triatominae</taxon>
        <taxon>Triatoma</taxon>
    </lineage>
</organism>
<evidence type="ECO:0000313" key="3">
    <source>
        <dbReference type="EMBL" id="JAC17641.1"/>
    </source>
</evidence>
<dbReference type="PANTHER" id="PTHR12674:SF2">
    <property type="entry name" value="PREFOLDIN SUBUNIT 5"/>
    <property type="match status" value="1"/>
</dbReference>
<dbReference type="InterPro" id="IPR004127">
    <property type="entry name" value="Prefoldin_subunit_alpha"/>
</dbReference>
<dbReference type="GO" id="GO:0051082">
    <property type="term" value="F:unfolded protein binding"/>
    <property type="evidence" value="ECO:0007669"/>
    <property type="project" value="InterPro"/>
</dbReference>
<name>A0A023F8F8_TRIIF</name>
<evidence type="ECO:0000256" key="2">
    <source>
        <dbReference type="ARBA" id="ARBA00023186"/>
    </source>
</evidence>
<dbReference type="Pfam" id="PF02996">
    <property type="entry name" value="Prefoldin"/>
    <property type="match status" value="1"/>
</dbReference>
<reference evidence="3" key="1">
    <citation type="journal article" date="2014" name="PLoS Negl. Trop. Dis.">
        <title>An updated insight into the Sialotranscriptome of Triatoma infestans: developmental stage and geographic variations.</title>
        <authorList>
            <person name="Schwarz A."/>
            <person name="Medrano-Mercado N."/>
            <person name="Schaub G.A."/>
            <person name="Struchiner C.J."/>
            <person name="Bargues M.D."/>
            <person name="Levy M.Z."/>
            <person name="Ribeiro J.M."/>
        </authorList>
    </citation>
    <scope>NUCLEOTIDE SEQUENCE</scope>
    <source>
        <strain evidence="3">Chile</strain>
        <tissue evidence="3">Salivary glands</tissue>
    </source>
</reference>
<dbReference type="CDD" id="cd23157">
    <property type="entry name" value="Prefoldin_5"/>
    <property type="match status" value="1"/>
</dbReference>
<dbReference type="FunFam" id="1.10.287.370:FF:000004">
    <property type="entry name" value="Probable prefoldin subunit 5"/>
    <property type="match status" value="1"/>
</dbReference>
<evidence type="ECO:0000256" key="1">
    <source>
        <dbReference type="ARBA" id="ARBA00010048"/>
    </source>
</evidence>
<dbReference type="GO" id="GO:1990113">
    <property type="term" value="P:RNA polymerase I assembly"/>
    <property type="evidence" value="ECO:0007669"/>
    <property type="project" value="TreeGrafter"/>
</dbReference>
<proteinExistence type="evidence at transcript level"/>
<dbReference type="Gene3D" id="1.10.287.370">
    <property type="match status" value="1"/>
</dbReference>
<dbReference type="GO" id="GO:0016272">
    <property type="term" value="C:prefoldin complex"/>
    <property type="evidence" value="ECO:0007669"/>
    <property type="project" value="InterPro"/>
</dbReference>
<protein>
    <submittedName>
        <fullName evidence="3">Putative molecular chaperone prefoldin subunit 5</fullName>
    </submittedName>
</protein>
<dbReference type="GO" id="GO:1990115">
    <property type="term" value="P:RNA polymerase III assembly"/>
    <property type="evidence" value="ECO:0007669"/>
    <property type="project" value="TreeGrafter"/>
</dbReference>
<keyword evidence="2" id="KW-0143">Chaperone</keyword>
<dbReference type="EMBL" id="GBBI01001071">
    <property type="protein sequence ID" value="JAC17641.1"/>
    <property type="molecule type" value="mRNA"/>
</dbReference>
<dbReference type="SUPFAM" id="SSF46579">
    <property type="entry name" value="Prefoldin"/>
    <property type="match status" value="1"/>
</dbReference>
<dbReference type="GO" id="GO:1990114">
    <property type="term" value="P:RNA polymerase II core complex assembly"/>
    <property type="evidence" value="ECO:0007669"/>
    <property type="project" value="TreeGrafter"/>
</dbReference>
<comment type="similarity">
    <text evidence="1">Belongs to the prefoldin subunit alpha family.</text>
</comment>